<organism evidence="1 2">
    <name type="scientific">Romanomermis culicivorax</name>
    <name type="common">Nematode worm</name>
    <dbReference type="NCBI Taxonomy" id="13658"/>
    <lineage>
        <taxon>Eukaryota</taxon>
        <taxon>Metazoa</taxon>
        <taxon>Ecdysozoa</taxon>
        <taxon>Nematoda</taxon>
        <taxon>Enoplea</taxon>
        <taxon>Dorylaimia</taxon>
        <taxon>Mermithida</taxon>
        <taxon>Mermithoidea</taxon>
        <taxon>Mermithidae</taxon>
        <taxon>Romanomermis</taxon>
    </lineage>
</organism>
<sequence>MDSKTSPVPFAWKGREKLTYLGPQRLLDQIKTDHIHNRNLNFTSNIKTVVQLNPPAALTALCSNTEWTLIGLGTAQGFAVFNYDKRQMSLSKCLLTLAGKIKQI</sequence>
<evidence type="ECO:0000313" key="2">
    <source>
        <dbReference type="WBParaSite" id="nRc.2.0.1.t35576-RA"/>
    </source>
</evidence>
<accession>A0A915KBV1</accession>
<keyword evidence="1" id="KW-1185">Reference proteome</keyword>
<proteinExistence type="predicted"/>
<dbReference type="Proteomes" id="UP000887565">
    <property type="component" value="Unplaced"/>
</dbReference>
<dbReference type="AlphaFoldDB" id="A0A915KBV1"/>
<name>A0A915KBV1_ROMCU</name>
<dbReference type="WBParaSite" id="nRc.2.0.1.t35576-RA">
    <property type="protein sequence ID" value="nRc.2.0.1.t35576-RA"/>
    <property type="gene ID" value="nRc.2.0.1.g35576"/>
</dbReference>
<evidence type="ECO:0000313" key="1">
    <source>
        <dbReference type="Proteomes" id="UP000887565"/>
    </source>
</evidence>
<reference evidence="2" key="1">
    <citation type="submission" date="2022-11" db="UniProtKB">
        <authorList>
            <consortium name="WormBaseParasite"/>
        </authorList>
    </citation>
    <scope>IDENTIFICATION</scope>
</reference>
<protein>
    <submittedName>
        <fullName evidence="2">Uncharacterized protein</fullName>
    </submittedName>
</protein>